<feature type="binding site" description="covalent" evidence="6">
    <location>
        <position position="106"/>
    </location>
    <ligand>
        <name>heme c</name>
        <dbReference type="ChEBI" id="CHEBI:61717"/>
    </ligand>
</feature>
<comment type="PTM">
    <text evidence="6">Binds 1 heme c group covalently per subunit.</text>
</comment>
<evidence type="ECO:0000256" key="4">
    <source>
        <dbReference type="ARBA" id="ARBA00022982"/>
    </source>
</evidence>
<sequence>MEPILSLASSNHQHSYSIFMKKISVFIIALLLGFQQAHAQQKASTNIPDDIQKLLQQYACLACHKADARLVGPAYTDVAKKKYTNPQIVELIYNPKPANWPGYPPMAPMKNVPEKDALKIAAWINSLAKKHS</sequence>
<evidence type="ECO:0000256" key="3">
    <source>
        <dbReference type="ARBA" id="ARBA00022723"/>
    </source>
</evidence>
<dbReference type="SUPFAM" id="SSF46626">
    <property type="entry name" value="Cytochrome c"/>
    <property type="match status" value="1"/>
</dbReference>
<evidence type="ECO:0000256" key="2">
    <source>
        <dbReference type="ARBA" id="ARBA00022617"/>
    </source>
</evidence>
<evidence type="ECO:0000259" key="8">
    <source>
        <dbReference type="PROSITE" id="PS51007"/>
    </source>
</evidence>
<keyword evidence="7" id="KW-0732">Signal</keyword>
<comment type="caution">
    <text evidence="9">The sequence shown here is derived from an EMBL/GenBank/DDBJ whole genome shotgun (WGS) entry which is preliminary data.</text>
</comment>
<evidence type="ECO:0000256" key="7">
    <source>
        <dbReference type="SAM" id="SignalP"/>
    </source>
</evidence>
<feature type="domain" description="Cytochrome c" evidence="8">
    <location>
        <begin position="46"/>
        <end position="128"/>
    </location>
</feature>
<dbReference type="AlphaFoldDB" id="A0A316ASA1"/>
<dbReference type="GO" id="GO:0009055">
    <property type="term" value="F:electron transfer activity"/>
    <property type="evidence" value="ECO:0007669"/>
    <property type="project" value="InterPro"/>
</dbReference>
<gene>
    <name evidence="9" type="ORF">CLV98_101676</name>
</gene>
<dbReference type="InterPro" id="IPR009056">
    <property type="entry name" value="Cyt_c-like_dom"/>
</dbReference>
<keyword evidence="2 6" id="KW-0349">Heme</keyword>
<evidence type="ECO:0000256" key="5">
    <source>
        <dbReference type="ARBA" id="ARBA00023004"/>
    </source>
</evidence>
<evidence type="ECO:0000256" key="1">
    <source>
        <dbReference type="ARBA" id="ARBA00022448"/>
    </source>
</evidence>
<dbReference type="Pfam" id="PF00034">
    <property type="entry name" value="Cytochrom_C"/>
    <property type="match status" value="1"/>
</dbReference>
<dbReference type="EMBL" id="QGDT01000001">
    <property type="protein sequence ID" value="PWJ60492.1"/>
    <property type="molecule type" value="Genomic_DNA"/>
</dbReference>
<keyword evidence="10" id="KW-1185">Reference proteome</keyword>
<dbReference type="GO" id="GO:0020037">
    <property type="term" value="F:heme binding"/>
    <property type="evidence" value="ECO:0007669"/>
    <property type="project" value="InterPro"/>
</dbReference>
<evidence type="ECO:0000313" key="10">
    <source>
        <dbReference type="Proteomes" id="UP000245880"/>
    </source>
</evidence>
<feature type="chain" id="PRO_5016252531" evidence="7">
    <location>
        <begin position="40"/>
        <end position="132"/>
    </location>
</feature>
<feature type="signal peptide" evidence="7">
    <location>
        <begin position="1"/>
        <end position="39"/>
    </location>
</feature>
<evidence type="ECO:0000256" key="6">
    <source>
        <dbReference type="PIRSR" id="PIRSR602324-1"/>
    </source>
</evidence>
<keyword evidence="4" id="KW-0249">Electron transport</keyword>
<keyword evidence="5 6" id="KW-0408">Iron</keyword>
<dbReference type="PRINTS" id="PR00606">
    <property type="entry name" value="CYTCHROMECID"/>
</dbReference>
<dbReference type="GO" id="GO:0005506">
    <property type="term" value="F:iron ion binding"/>
    <property type="evidence" value="ECO:0007669"/>
    <property type="project" value="InterPro"/>
</dbReference>
<dbReference type="Gene3D" id="1.10.760.10">
    <property type="entry name" value="Cytochrome c-like domain"/>
    <property type="match status" value="1"/>
</dbReference>
<feature type="binding site" description="covalent" evidence="6">
    <location>
        <position position="60"/>
    </location>
    <ligand>
        <name>heme c</name>
        <dbReference type="ChEBI" id="CHEBI:61717"/>
    </ligand>
</feature>
<accession>A0A316ASA1</accession>
<organism evidence="9 10">
    <name type="scientific">Dyadobacter jejuensis</name>
    <dbReference type="NCBI Taxonomy" id="1082580"/>
    <lineage>
        <taxon>Bacteria</taxon>
        <taxon>Pseudomonadati</taxon>
        <taxon>Bacteroidota</taxon>
        <taxon>Cytophagia</taxon>
        <taxon>Cytophagales</taxon>
        <taxon>Spirosomataceae</taxon>
        <taxon>Dyadobacter</taxon>
    </lineage>
</organism>
<keyword evidence="1" id="KW-0813">Transport</keyword>
<evidence type="ECO:0000313" key="9">
    <source>
        <dbReference type="EMBL" id="PWJ60492.1"/>
    </source>
</evidence>
<dbReference type="Proteomes" id="UP000245880">
    <property type="component" value="Unassembled WGS sequence"/>
</dbReference>
<dbReference type="InterPro" id="IPR002324">
    <property type="entry name" value="Cyt_c_ID"/>
</dbReference>
<reference evidence="9 10" key="1">
    <citation type="submission" date="2018-03" db="EMBL/GenBank/DDBJ databases">
        <title>Genomic Encyclopedia of Archaeal and Bacterial Type Strains, Phase II (KMG-II): from individual species to whole genera.</title>
        <authorList>
            <person name="Goeker M."/>
        </authorList>
    </citation>
    <scope>NUCLEOTIDE SEQUENCE [LARGE SCALE GENOMIC DNA]</scope>
    <source>
        <strain evidence="9 10">DSM 100346</strain>
    </source>
</reference>
<dbReference type="PROSITE" id="PS51007">
    <property type="entry name" value="CYTC"/>
    <property type="match status" value="1"/>
</dbReference>
<proteinExistence type="predicted"/>
<keyword evidence="3 6" id="KW-0479">Metal-binding</keyword>
<name>A0A316ASA1_9BACT</name>
<feature type="binding site" description="covalent" evidence="6">
    <location>
        <position position="64"/>
    </location>
    <ligand>
        <name>heme c</name>
        <dbReference type="ChEBI" id="CHEBI:61717"/>
    </ligand>
</feature>
<dbReference type="InterPro" id="IPR036909">
    <property type="entry name" value="Cyt_c-like_dom_sf"/>
</dbReference>
<protein>
    <submittedName>
        <fullName evidence="9">Cytochrome c</fullName>
    </submittedName>
</protein>